<evidence type="ECO:0000259" key="3">
    <source>
        <dbReference type="PROSITE" id="PS50887"/>
    </source>
</evidence>
<dbReference type="FunFam" id="3.30.70.270:FF:000001">
    <property type="entry name" value="Diguanylate cyclase domain protein"/>
    <property type="match status" value="1"/>
</dbReference>
<dbReference type="EMBL" id="JAPHEH010000001">
    <property type="protein sequence ID" value="MDG4474736.1"/>
    <property type="molecule type" value="Genomic_DNA"/>
</dbReference>
<proteinExistence type="predicted"/>
<dbReference type="PANTHER" id="PTHR45138:SF9">
    <property type="entry name" value="DIGUANYLATE CYCLASE DGCM-RELATED"/>
    <property type="match status" value="1"/>
</dbReference>
<dbReference type="Gene3D" id="3.30.70.270">
    <property type="match status" value="1"/>
</dbReference>
<dbReference type="GO" id="GO:1902201">
    <property type="term" value="P:negative regulation of bacterial-type flagellum-dependent cell motility"/>
    <property type="evidence" value="ECO:0007669"/>
    <property type="project" value="TreeGrafter"/>
</dbReference>
<comment type="caution">
    <text evidence="4">The sequence shown here is derived from an EMBL/GenBank/DDBJ whole genome shotgun (WGS) entry which is preliminary data.</text>
</comment>
<accession>A0A9X4MC34</accession>
<sequence>MNAALSLADREIIEPINLDHLMVELDRYRRQSEWLKQVNELHARLAGATDLQGMIEAFSVWLMPLVDHDLIAYRSLDRSRVHIICSCHGPERRLAMETAEEVFEKIDCQLDGTCCEWGSFFVQQWQMSFGVDPAGANQGCLMLLRRSPCIEAEEAQILHDALEVLGEPMQRALMYEDLFAQARRDMLTGLDNRRVFEERIGAMLETARRHGRPITVASMDLDHFKQINDTLGHAAGDNALQMVAKTLTSMVRNSDLLVRMGGDEFVLVLPDTALEPARLLAERLCSAVDGLELNAGDGSRLGVSIGLVQWSPEMSKDEWLQRADEVLYQAKKAGRCRVCVEAA</sequence>
<dbReference type="InterPro" id="IPR029787">
    <property type="entry name" value="Nucleotide_cyclase"/>
</dbReference>
<reference evidence="4" key="2">
    <citation type="submission" date="2022-10" db="EMBL/GenBank/DDBJ databases">
        <authorList>
            <person name="Aronson H.S."/>
        </authorList>
    </citation>
    <scope>NUCLEOTIDE SEQUENCE</scope>
    <source>
        <strain evidence="4">RS19-109</strain>
    </source>
</reference>
<name>A0A9X4MC34_9BACT</name>
<dbReference type="PANTHER" id="PTHR45138">
    <property type="entry name" value="REGULATORY COMPONENTS OF SENSORY TRANSDUCTION SYSTEM"/>
    <property type="match status" value="1"/>
</dbReference>
<organism evidence="4 5">
    <name type="scientific">Thiovibrio frasassiensis</name>
    <dbReference type="NCBI Taxonomy" id="2984131"/>
    <lineage>
        <taxon>Bacteria</taxon>
        <taxon>Pseudomonadati</taxon>
        <taxon>Thermodesulfobacteriota</taxon>
        <taxon>Desulfobulbia</taxon>
        <taxon>Desulfobulbales</taxon>
        <taxon>Thiovibrionaceae</taxon>
        <taxon>Thiovibrio</taxon>
    </lineage>
</organism>
<dbReference type="CDD" id="cd01949">
    <property type="entry name" value="GGDEF"/>
    <property type="match status" value="1"/>
</dbReference>
<evidence type="ECO:0000256" key="2">
    <source>
        <dbReference type="ARBA" id="ARBA00034247"/>
    </source>
</evidence>
<comment type="catalytic activity">
    <reaction evidence="2">
        <text>2 GTP = 3',3'-c-di-GMP + 2 diphosphate</text>
        <dbReference type="Rhea" id="RHEA:24898"/>
        <dbReference type="ChEBI" id="CHEBI:33019"/>
        <dbReference type="ChEBI" id="CHEBI:37565"/>
        <dbReference type="ChEBI" id="CHEBI:58805"/>
        <dbReference type="EC" id="2.7.7.65"/>
    </reaction>
</comment>
<protein>
    <recommendedName>
        <fullName evidence="1">diguanylate cyclase</fullName>
        <ecNumber evidence="1">2.7.7.65</ecNumber>
    </recommendedName>
</protein>
<dbReference type="InterPro" id="IPR043128">
    <property type="entry name" value="Rev_trsase/Diguanyl_cyclase"/>
</dbReference>
<evidence type="ECO:0000256" key="1">
    <source>
        <dbReference type="ARBA" id="ARBA00012528"/>
    </source>
</evidence>
<dbReference type="InterPro" id="IPR000160">
    <property type="entry name" value="GGDEF_dom"/>
</dbReference>
<dbReference type="NCBIfam" id="TIGR00254">
    <property type="entry name" value="GGDEF"/>
    <property type="match status" value="1"/>
</dbReference>
<dbReference type="GO" id="GO:0052621">
    <property type="term" value="F:diguanylate cyclase activity"/>
    <property type="evidence" value="ECO:0007669"/>
    <property type="project" value="UniProtKB-EC"/>
</dbReference>
<dbReference type="SMART" id="SM00267">
    <property type="entry name" value="GGDEF"/>
    <property type="match status" value="1"/>
</dbReference>
<dbReference type="SUPFAM" id="SSF55073">
    <property type="entry name" value="Nucleotide cyclase"/>
    <property type="match status" value="1"/>
</dbReference>
<evidence type="ECO:0000313" key="4">
    <source>
        <dbReference type="EMBL" id="MDG4474736.1"/>
    </source>
</evidence>
<dbReference type="PROSITE" id="PS50887">
    <property type="entry name" value="GGDEF"/>
    <property type="match status" value="1"/>
</dbReference>
<dbReference type="Proteomes" id="UP001154240">
    <property type="component" value="Unassembled WGS sequence"/>
</dbReference>
<dbReference type="RefSeq" id="WP_307631716.1">
    <property type="nucleotide sequence ID" value="NZ_JAPHEH010000001.1"/>
</dbReference>
<keyword evidence="5" id="KW-1185">Reference proteome</keyword>
<dbReference type="GO" id="GO:0043709">
    <property type="term" value="P:cell adhesion involved in single-species biofilm formation"/>
    <property type="evidence" value="ECO:0007669"/>
    <property type="project" value="TreeGrafter"/>
</dbReference>
<evidence type="ECO:0000313" key="5">
    <source>
        <dbReference type="Proteomes" id="UP001154240"/>
    </source>
</evidence>
<dbReference type="InterPro" id="IPR050469">
    <property type="entry name" value="Diguanylate_Cyclase"/>
</dbReference>
<feature type="domain" description="GGDEF" evidence="3">
    <location>
        <begin position="212"/>
        <end position="343"/>
    </location>
</feature>
<dbReference type="EC" id="2.7.7.65" evidence="1"/>
<dbReference type="Pfam" id="PF00990">
    <property type="entry name" value="GGDEF"/>
    <property type="match status" value="1"/>
</dbReference>
<gene>
    <name evidence="4" type="ORF">OLX77_01005</name>
</gene>
<dbReference type="AlphaFoldDB" id="A0A9X4MC34"/>
<reference evidence="4" key="1">
    <citation type="journal article" date="2022" name="bioRxiv">
        <title>Thiovibrio frasassiensisgen. nov., sp. nov., an autotrophic, elemental sulfur disproportionating bacterium isolated from sulfidic karst sediment, and proposal of Thiovibrionaceae fam. nov.</title>
        <authorList>
            <person name="Aronson H."/>
            <person name="Thomas C."/>
            <person name="Bhattacharyya M."/>
            <person name="Eckstein S."/>
            <person name="Jensen S."/>
            <person name="Barco R."/>
            <person name="Macalady J."/>
            <person name="Amend J."/>
        </authorList>
    </citation>
    <scope>NUCLEOTIDE SEQUENCE</scope>
    <source>
        <strain evidence="4">RS19-109</strain>
    </source>
</reference>
<dbReference type="GO" id="GO:0005886">
    <property type="term" value="C:plasma membrane"/>
    <property type="evidence" value="ECO:0007669"/>
    <property type="project" value="TreeGrafter"/>
</dbReference>